<sequence length="547" mass="61702">MSTFHFLLSQNDLPADENNVTLTDNLAKTPNQLAKWLVEEVALKRFSQKFLYAVMGKRLKPGKKYKHRKSGRDVLIRYGGDCTNQTRVTFDGLRKRKKSILVNCSLAFRDREDGAGRLALLTIEARTENKMPCDSTLEAKVGDNQNNTKSNNECSKKTKVVRKKVPVGTNVWLAKSGSPTNKSPLFATSPSSVYSCVCQLKYLHKLLLSPEEGASRDIINIMGHFGDCPIFKEAFCAHVSSGSAETLTEEAYNLATRHLCRHGCFLKAYHPVREFCKFWRDINIRSDFAPNEQTLAKSTLLKGWTCSLVAANNCPTAVFIDRDGRIFQTRSKAAMHLNDAFASLQENARIEGIESLPQFPPIVRLPLSLNKSFSPLGLIEELFLENPWRLLVSTIFLHVTTRSQIDRSLFHFFQQWPDAVAAAKADWEEVLPIVSQLGLGNKRSQALVRFSREFKELADENDEFSLSERQVKSLYFIGEYGWSAYRIFILKDLPLTGVKDHALSLYVEYQLGCATVDKYGIQQKAQSWKAQSRGEDTAIITPAKTGH</sequence>
<keyword evidence="4" id="KW-1185">Reference proteome</keyword>
<dbReference type="InterPro" id="IPR045138">
    <property type="entry name" value="MeCP2/MBD4"/>
</dbReference>
<dbReference type="eggNOG" id="KOG4161">
    <property type="taxonomic scope" value="Eukaryota"/>
</dbReference>
<dbReference type="GO" id="GO:0003677">
    <property type="term" value="F:DNA binding"/>
    <property type="evidence" value="ECO:0007669"/>
    <property type="project" value="InterPro"/>
</dbReference>
<protein>
    <recommendedName>
        <fullName evidence="5">HhH-GPD domain-containing protein</fullName>
    </recommendedName>
</protein>
<evidence type="ECO:0000313" key="4">
    <source>
        <dbReference type="Proteomes" id="UP000266841"/>
    </source>
</evidence>
<dbReference type="PANTHER" id="PTHR15074:SF0">
    <property type="entry name" value="METHYL-CPG-BINDING DOMAIN PROTEIN 4-LIKE PROTEIN"/>
    <property type="match status" value="1"/>
</dbReference>
<dbReference type="AlphaFoldDB" id="K0SBI7"/>
<dbReference type="EMBL" id="AGNL01018712">
    <property type="protein sequence ID" value="EJK62655.1"/>
    <property type="molecule type" value="Genomic_DNA"/>
</dbReference>
<evidence type="ECO:0000256" key="1">
    <source>
        <dbReference type="ARBA" id="ARBA00004123"/>
    </source>
</evidence>
<keyword evidence="2" id="KW-0539">Nucleus</keyword>
<dbReference type="GO" id="GO:0003824">
    <property type="term" value="F:catalytic activity"/>
    <property type="evidence" value="ECO:0007669"/>
    <property type="project" value="InterPro"/>
</dbReference>
<dbReference type="GO" id="GO:0006281">
    <property type="term" value="P:DNA repair"/>
    <property type="evidence" value="ECO:0007669"/>
    <property type="project" value="InterPro"/>
</dbReference>
<dbReference type="InterPro" id="IPR011257">
    <property type="entry name" value="DNA_glycosylase"/>
</dbReference>
<dbReference type="OrthoDB" id="49377at2759"/>
<evidence type="ECO:0000313" key="3">
    <source>
        <dbReference type="EMBL" id="EJK62655.1"/>
    </source>
</evidence>
<name>K0SBI7_THAOC</name>
<dbReference type="SUPFAM" id="SSF48150">
    <property type="entry name" value="DNA-glycosylase"/>
    <property type="match status" value="1"/>
</dbReference>
<dbReference type="GO" id="GO:0005634">
    <property type="term" value="C:nucleus"/>
    <property type="evidence" value="ECO:0007669"/>
    <property type="project" value="UniProtKB-SubCell"/>
</dbReference>
<proteinExistence type="predicted"/>
<dbReference type="Proteomes" id="UP000266841">
    <property type="component" value="Unassembled WGS sequence"/>
</dbReference>
<gene>
    <name evidence="3" type="ORF">THAOC_16723</name>
</gene>
<evidence type="ECO:0000256" key="2">
    <source>
        <dbReference type="ARBA" id="ARBA00023242"/>
    </source>
</evidence>
<dbReference type="Gene3D" id="1.10.340.30">
    <property type="entry name" value="Hypothetical protein, domain 2"/>
    <property type="match status" value="1"/>
</dbReference>
<organism evidence="3 4">
    <name type="scientific">Thalassiosira oceanica</name>
    <name type="common">Marine diatom</name>
    <dbReference type="NCBI Taxonomy" id="159749"/>
    <lineage>
        <taxon>Eukaryota</taxon>
        <taxon>Sar</taxon>
        <taxon>Stramenopiles</taxon>
        <taxon>Ochrophyta</taxon>
        <taxon>Bacillariophyta</taxon>
        <taxon>Coscinodiscophyceae</taxon>
        <taxon>Thalassiosirophycidae</taxon>
        <taxon>Thalassiosirales</taxon>
        <taxon>Thalassiosiraceae</taxon>
        <taxon>Thalassiosira</taxon>
    </lineage>
</organism>
<comment type="subcellular location">
    <subcellularLocation>
        <location evidence="1">Nucleus</location>
    </subcellularLocation>
</comment>
<accession>K0SBI7</accession>
<reference evidence="3 4" key="1">
    <citation type="journal article" date="2012" name="Genome Biol.">
        <title>Genome and low-iron response of an oceanic diatom adapted to chronic iron limitation.</title>
        <authorList>
            <person name="Lommer M."/>
            <person name="Specht M."/>
            <person name="Roy A.S."/>
            <person name="Kraemer L."/>
            <person name="Andreson R."/>
            <person name="Gutowska M.A."/>
            <person name="Wolf J."/>
            <person name="Bergner S.V."/>
            <person name="Schilhabel M.B."/>
            <person name="Klostermeier U.C."/>
            <person name="Beiko R.G."/>
            <person name="Rosenstiel P."/>
            <person name="Hippler M."/>
            <person name="Laroche J."/>
        </authorList>
    </citation>
    <scope>NUCLEOTIDE SEQUENCE [LARGE SCALE GENOMIC DNA]</scope>
    <source>
        <strain evidence="3 4">CCMP1005</strain>
    </source>
</reference>
<evidence type="ECO:0008006" key="5">
    <source>
        <dbReference type="Google" id="ProtNLM"/>
    </source>
</evidence>
<dbReference type="PANTHER" id="PTHR15074">
    <property type="entry name" value="METHYL-CPG-BINDING PROTEIN"/>
    <property type="match status" value="1"/>
</dbReference>
<comment type="caution">
    <text evidence="3">The sequence shown here is derived from an EMBL/GenBank/DDBJ whole genome shotgun (WGS) entry which is preliminary data.</text>
</comment>